<dbReference type="RefSeq" id="WP_319838217.1">
    <property type="nucleotide sequence ID" value="NZ_CP137624.1"/>
</dbReference>
<dbReference type="EMBL" id="CP137624">
    <property type="protein sequence ID" value="WPK13772.1"/>
    <property type="molecule type" value="Genomic_DNA"/>
</dbReference>
<sequence length="472" mass="54812">MTAILVHEKIMEIETGELNMREDFQFVPIHQLAEKFPEDSWWSTSYKDFDDESLVAYYEGDLTLPLLDLDWDMSFPQHRGVTLIFINGNLTVDALYNEETDGAVGLIVAGNINAKNIAVGGQELYVIGDVIVEEIVCGSYNHGEMIVKGNLYATALVEDDYHFKIDGQQSLVCKVDVWDKEGICQGLPVDMQAILIDDVFLEPEEGEVDFAFDLLVSTIKEGHSALRDLRGVLTRQKEATLYFMHNTINEENIEKLVQCILMKNDQLYFDFEENGIYFKVQREHVDTDGDWQKASVYIETAANCYFIYAEQPISLLHKTTEEGAEWTYIEQLPELSEYWAMLLTCINIAELYLPTIEVSYMQELLQHPIIEALDPYGEDNDGFWDGSKYYRFRRDGYTDEEGYYFAPRIDIQTQDGAFYFYTWDNERYISRYYQPVDGDEAEDISFLDVKHWEASERYFNKFKEFIAGELEH</sequence>
<protein>
    <recommendedName>
        <fullName evidence="3">Polymer-forming cytoskeletal protein</fullName>
    </recommendedName>
</protein>
<name>A0ABZ0S651_9BACI</name>
<evidence type="ECO:0000313" key="2">
    <source>
        <dbReference type="Proteomes" id="UP001322664"/>
    </source>
</evidence>
<gene>
    <name evidence="1" type="ORF">R6U77_08960</name>
</gene>
<accession>A0ABZ0S651</accession>
<dbReference type="Proteomes" id="UP001322664">
    <property type="component" value="Chromosome"/>
</dbReference>
<organism evidence="1 2">
    <name type="scientific">Lysinibacillus louembei</name>
    <dbReference type="NCBI Taxonomy" id="1470088"/>
    <lineage>
        <taxon>Bacteria</taxon>
        <taxon>Bacillati</taxon>
        <taxon>Bacillota</taxon>
        <taxon>Bacilli</taxon>
        <taxon>Bacillales</taxon>
        <taxon>Bacillaceae</taxon>
        <taxon>Lysinibacillus</taxon>
    </lineage>
</organism>
<evidence type="ECO:0000313" key="1">
    <source>
        <dbReference type="EMBL" id="WPK13772.1"/>
    </source>
</evidence>
<evidence type="ECO:0008006" key="3">
    <source>
        <dbReference type="Google" id="ProtNLM"/>
    </source>
</evidence>
<keyword evidence="2" id="KW-1185">Reference proteome</keyword>
<reference evidence="1 2" key="1">
    <citation type="submission" date="2023-09" db="EMBL/GenBank/DDBJ databases">
        <authorList>
            <person name="Page C.A."/>
            <person name="Perez-Diaz I.M."/>
        </authorList>
    </citation>
    <scope>NUCLEOTIDE SEQUENCE [LARGE SCALE GENOMIC DNA]</scope>
    <source>
        <strain evidence="1 2">Ll15</strain>
    </source>
</reference>
<proteinExistence type="predicted"/>